<dbReference type="Pfam" id="PF09586">
    <property type="entry name" value="YfhO"/>
    <property type="match status" value="1"/>
</dbReference>
<sequence length="881" mass="101295">MEKLILLAKRFRYLMLIAFLALLSHAYVLWRLIAPDDEKQKIFMTGANDGLEQMLPMQLYLYEKFKEGTLFFDMDFGLGGDFYTDLAYYYSTNVIYHINIIFVRIGEFLFGYDTGNIEFWAFNGFFISVLKTFAIIFFTYKFLKIIGVRPVYAVLGGFIFAASPTYFRFTIFWSFFSDVFIWLPLTFLALEILIRKGRPALFVFAVALTLINNFYFAYFQLIISVVYLVIRLCARREGDLGAGRVLKLSIPSAIIGFGISTVAFFHAVRGFLNNDSREYMVEVPFIAELGPQDNIFYENYLVIILFLAVQALFTPVLYRNYYYKLFAVLTIVFMIFTVSPYVDTFFNGFQQPQKRWHYMLVFFHGVLIAQYLSNLRHVPLKTYALSMVPVYILLGLSVWIADEMVVWLWLVPLVQFVGLAVVAADKERRTFTVALAALVIIFTGTVSASHTNEEIYHPGITDRNHLFYINSNHYRSELQQYNIDHIKEMKEPEQKIDYRVREQDNTPMYMGFSGTSMYSSIINGEIIDFYYNDLKVNFPHESISRYASFQSRNNLYSLFSTDYLMRKGDAVLTTARFRPILTDGTYTIHENTLPLDFIRFSDRIYDPDALTTPLQREHAMLEGVVTDAHPSNSVMAAPENVLDEVGMEAFNADYDGQTLEVHDDGGGLRLDFSGLTGVPADGADVYIELHIELVDPVKRFTVDVDGYQNDRLFATSKYRTYADDLLYRAEFDRTIPIQLSSGKYEVDFEGIYIEDYSRLEEASRESDVSYEVTEHPNSYEIALDEEHPGLAVVPIMYRDGITVTGNSSGDLGAFRANYLMTGFEVGPGDTSIRISYTPPYYWVTLIISAVSLLGAFIYADLFGMQKSLRRFIETGKARNRR</sequence>
<feature type="transmembrane region" description="Helical" evidence="1">
    <location>
        <begin position="431"/>
        <end position="448"/>
    </location>
</feature>
<keyword evidence="1" id="KW-0812">Transmembrane</keyword>
<dbReference type="InterPro" id="IPR018580">
    <property type="entry name" value="Uncharacterised_YfhO"/>
</dbReference>
<feature type="transmembrane region" description="Helical" evidence="1">
    <location>
        <begin position="146"/>
        <end position="163"/>
    </location>
</feature>
<keyword evidence="1" id="KW-0472">Membrane</keyword>
<feature type="transmembrane region" description="Helical" evidence="1">
    <location>
        <begin position="119"/>
        <end position="140"/>
    </location>
</feature>
<feature type="transmembrane region" description="Helical" evidence="1">
    <location>
        <begin position="300"/>
        <end position="318"/>
    </location>
</feature>
<organism evidence="2 3">
    <name type="scientific">Salinicoccus sediminis</name>
    <dbReference type="NCBI Taxonomy" id="1432562"/>
    <lineage>
        <taxon>Bacteria</taxon>
        <taxon>Bacillati</taxon>
        <taxon>Bacillota</taxon>
        <taxon>Bacilli</taxon>
        <taxon>Bacillales</taxon>
        <taxon>Staphylococcaceae</taxon>
        <taxon>Salinicoccus</taxon>
    </lineage>
</organism>
<dbReference type="AlphaFoldDB" id="A0A0M2SRL8"/>
<feature type="transmembrane region" description="Helical" evidence="1">
    <location>
        <begin position="12"/>
        <end position="33"/>
    </location>
</feature>
<dbReference type="RefSeq" id="WP_046510803.1">
    <property type="nucleotide sequence ID" value="NZ_LAYZ01000001.1"/>
</dbReference>
<feature type="transmembrane region" description="Helical" evidence="1">
    <location>
        <begin position="175"/>
        <end position="194"/>
    </location>
</feature>
<feature type="transmembrane region" description="Helical" evidence="1">
    <location>
        <begin position="250"/>
        <end position="272"/>
    </location>
</feature>
<proteinExistence type="predicted"/>
<accession>A0A0M2SRL8</accession>
<evidence type="ECO:0000256" key="1">
    <source>
        <dbReference type="SAM" id="Phobius"/>
    </source>
</evidence>
<protein>
    <recommendedName>
        <fullName evidence="4">Bacterial membrane protein YfhO</fullName>
    </recommendedName>
</protein>
<feature type="transmembrane region" description="Helical" evidence="1">
    <location>
        <begin position="406"/>
        <end position="424"/>
    </location>
</feature>
<reference evidence="2 3" key="1">
    <citation type="submission" date="2015-04" db="EMBL/GenBank/DDBJ databases">
        <title>Taxonomic description and genome sequence of Salinicoccus sediminis sp. nov., a novel hyper halotolerant bacterium isolated from marine sediment.</title>
        <authorList>
            <person name="Mathan Kumar R."/>
            <person name="Kaur G."/>
            <person name="Kumar N."/>
            <person name="Kumar A."/>
            <person name="Singh N.K."/>
            <person name="Kaur N."/>
            <person name="Mayilraj S."/>
        </authorList>
    </citation>
    <scope>NUCLEOTIDE SEQUENCE [LARGE SCALE GENOMIC DNA]</scope>
    <source>
        <strain evidence="2 3">SV-16</strain>
    </source>
</reference>
<keyword evidence="3" id="KW-1185">Reference proteome</keyword>
<dbReference type="STRING" id="1432562.WN59_00150"/>
<feature type="transmembrane region" description="Helical" evidence="1">
    <location>
        <begin position="380"/>
        <end position="400"/>
    </location>
</feature>
<dbReference type="PANTHER" id="PTHR38454:SF1">
    <property type="entry name" value="INTEGRAL MEMBRANE PROTEIN"/>
    <property type="match status" value="1"/>
</dbReference>
<keyword evidence="1" id="KW-1133">Transmembrane helix</keyword>
<dbReference type="PANTHER" id="PTHR38454">
    <property type="entry name" value="INTEGRAL MEMBRANE PROTEIN-RELATED"/>
    <property type="match status" value="1"/>
</dbReference>
<comment type="caution">
    <text evidence="2">The sequence shown here is derived from an EMBL/GenBank/DDBJ whole genome shotgun (WGS) entry which is preliminary data.</text>
</comment>
<dbReference type="Proteomes" id="UP000034287">
    <property type="component" value="Unassembled WGS sequence"/>
</dbReference>
<feature type="transmembrane region" description="Helical" evidence="1">
    <location>
        <begin position="94"/>
        <end position="112"/>
    </location>
</feature>
<name>A0A0M2SRL8_9STAP</name>
<dbReference type="OrthoDB" id="9815466at2"/>
<dbReference type="EMBL" id="LAYZ01000001">
    <property type="protein sequence ID" value="KKK35290.1"/>
    <property type="molecule type" value="Genomic_DNA"/>
</dbReference>
<gene>
    <name evidence="2" type="ORF">WN59_00150</name>
</gene>
<feature type="transmembrane region" description="Helical" evidence="1">
    <location>
        <begin position="325"/>
        <end position="343"/>
    </location>
</feature>
<feature type="transmembrane region" description="Helical" evidence="1">
    <location>
        <begin position="840"/>
        <end position="861"/>
    </location>
</feature>
<evidence type="ECO:0008006" key="4">
    <source>
        <dbReference type="Google" id="ProtNLM"/>
    </source>
</evidence>
<evidence type="ECO:0000313" key="2">
    <source>
        <dbReference type="EMBL" id="KKK35290.1"/>
    </source>
</evidence>
<feature type="transmembrane region" description="Helical" evidence="1">
    <location>
        <begin position="200"/>
        <end position="230"/>
    </location>
</feature>
<dbReference type="PATRIC" id="fig|1432562.3.peg.30"/>
<evidence type="ECO:0000313" key="3">
    <source>
        <dbReference type="Proteomes" id="UP000034287"/>
    </source>
</evidence>
<feature type="transmembrane region" description="Helical" evidence="1">
    <location>
        <begin position="355"/>
        <end position="373"/>
    </location>
</feature>